<dbReference type="GO" id="GO:0051213">
    <property type="term" value="F:dioxygenase activity"/>
    <property type="evidence" value="ECO:0007669"/>
    <property type="project" value="UniProtKB-KW"/>
</dbReference>
<comment type="similarity">
    <text evidence="1">Belongs to the bacterial ring-hydroxylating dioxygenase alpha subunit family.</text>
</comment>
<dbReference type="PROSITE" id="PS51296">
    <property type="entry name" value="RIESKE"/>
    <property type="match status" value="1"/>
</dbReference>
<sequence length="444" mass="50226">MNAPLDTAPDAVPGARANSTCPASAAAEQPLSFMPPWQGDGSHRIPFGVYTDAALHQRELVRFFYRGHWSYVGLEAEIPNPGDFKRTAVGERSVILLRDNDGQVRVVENVCAHRGVQFCRERSGNRSEFVCPYHQWNYDLQGNLIGVPFRRGVKQDGRVNGGMPPDFKPEEHGLTKLAVACRNGVVFASFDHDVEPLEDYLGPDILHYFDRVFDGRQLVIHGYSRQRIPGNWKLMQENIKDPYHPGLLHTWFVTFGLWRADNRSELKMDRYFRHAAMISTRGQGGKGSVTSGVSSFKEQMTLNDDRFLDIVPEPWWNGPTAVLMTLFPSVIIQQQVNSLSTRHIQPVGHDAFDFVWTHFGFADDTPEMTQRRLRQANLFGPAGFVSADDGEVIEFSQSGFAQKPWHRSVAELGGKTAENTDHMVTETLIRGMYAYWRRVMEAEA</sequence>
<evidence type="ECO:0000256" key="3">
    <source>
        <dbReference type="ARBA" id="ARBA00022723"/>
    </source>
</evidence>
<feature type="domain" description="Rieske" evidence="10">
    <location>
        <begin position="69"/>
        <end position="188"/>
    </location>
</feature>
<evidence type="ECO:0000256" key="5">
    <source>
        <dbReference type="ARBA" id="ARBA00023002"/>
    </source>
</evidence>
<reference evidence="11 12" key="1">
    <citation type="submission" date="2020-04" db="EMBL/GenBank/DDBJ databases">
        <authorList>
            <person name="De Canck E."/>
        </authorList>
    </citation>
    <scope>NUCLEOTIDE SEQUENCE [LARGE SCALE GENOMIC DNA]</scope>
    <source>
        <strain evidence="11 12">LMG 3328</strain>
    </source>
</reference>
<dbReference type="CDD" id="cd08880">
    <property type="entry name" value="RHO_alpha_C_ahdA1c-like"/>
    <property type="match status" value="1"/>
</dbReference>
<dbReference type="GO" id="GO:0051537">
    <property type="term" value="F:2 iron, 2 sulfur cluster binding"/>
    <property type="evidence" value="ECO:0007669"/>
    <property type="project" value="UniProtKB-KW"/>
</dbReference>
<feature type="region of interest" description="Disordered" evidence="9">
    <location>
        <begin position="1"/>
        <end position="21"/>
    </location>
</feature>
<evidence type="ECO:0000313" key="11">
    <source>
        <dbReference type="EMBL" id="CAB3818890.1"/>
    </source>
</evidence>
<evidence type="ECO:0000313" key="12">
    <source>
        <dbReference type="Proteomes" id="UP000494122"/>
    </source>
</evidence>
<keyword evidence="8" id="KW-0520">NAD</keyword>
<dbReference type="EC" id="1.14.13.172" evidence="11"/>
<dbReference type="PROSITE" id="PS00570">
    <property type="entry name" value="RING_HYDROXYL_ALPHA"/>
    <property type="match status" value="1"/>
</dbReference>
<dbReference type="GO" id="GO:0005506">
    <property type="term" value="F:iron ion binding"/>
    <property type="evidence" value="ECO:0007669"/>
    <property type="project" value="InterPro"/>
</dbReference>
<dbReference type="Proteomes" id="UP000494122">
    <property type="component" value="Unassembled WGS sequence"/>
</dbReference>
<dbReference type="InterPro" id="IPR043264">
    <property type="entry name" value="AhdA1c-like_alpha_C"/>
</dbReference>
<dbReference type="GO" id="GO:0034785">
    <property type="term" value="F:salicylate 5-hydroxylase (NADH) activity"/>
    <property type="evidence" value="ECO:0007669"/>
    <property type="project" value="UniProtKB-EC"/>
</dbReference>
<dbReference type="SUPFAM" id="SSF55961">
    <property type="entry name" value="Bet v1-like"/>
    <property type="match status" value="1"/>
</dbReference>
<keyword evidence="4" id="KW-0223">Dioxygenase</keyword>
<keyword evidence="6" id="KW-0408">Iron</keyword>
<evidence type="ECO:0000259" key="10">
    <source>
        <dbReference type="PROSITE" id="PS51296"/>
    </source>
</evidence>
<dbReference type="InterPro" id="IPR017941">
    <property type="entry name" value="Rieske_2Fe-2S"/>
</dbReference>
<keyword evidence="5 11" id="KW-0560">Oxidoreductase</keyword>
<dbReference type="Pfam" id="PF00355">
    <property type="entry name" value="Rieske"/>
    <property type="match status" value="1"/>
</dbReference>
<evidence type="ECO:0000256" key="6">
    <source>
        <dbReference type="ARBA" id="ARBA00023004"/>
    </source>
</evidence>
<evidence type="ECO:0000256" key="9">
    <source>
        <dbReference type="SAM" id="MobiDB-lite"/>
    </source>
</evidence>
<keyword evidence="3" id="KW-0479">Metal-binding</keyword>
<keyword evidence="7" id="KW-0411">Iron-sulfur</keyword>
<evidence type="ECO:0000256" key="1">
    <source>
        <dbReference type="ARBA" id="ARBA00008751"/>
    </source>
</evidence>
<dbReference type="InterPro" id="IPR001663">
    <property type="entry name" value="Rng_hydr_dOase-A"/>
</dbReference>
<dbReference type="PANTHER" id="PTHR43756:SF1">
    <property type="entry name" value="3-PHENYLPROPIONATE_CINNAMIC ACID DIOXYGENASE SUBUNIT ALPHA"/>
    <property type="match status" value="1"/>
</dbReference>
<dbReference type="PRINTS" id="PR00090">
    <property type="entry name" value="RNGDIOXGNASE"/>
</dbReference>
<dbReference type="Gene3D" id="3.90.380.10">
    <property type="entry name" value="Naphthalene 1,2-dioxygenase Alpha Subunit, Chain A, domain 1"/>
    <property type="match status" value="1"/>
</dbReference>
<dbReference type="EMBL" id="CADILE010000001">
    <property type="protein sequence ID" value="CAB3818890.1"/>
    <property type="molecule type" value="Genomic_DNA"/>
</dbReference>
<organism evidence="11 12">
    <name type="scientific">Achromobacter ruhlandii</name>
    <dbReference type="NCBI Taxonomy" id="72557"/>
    <lineage>
        <taxon>Bacteria</taxon>
        <taxon>Pseudomonadati</taxon>
        <taxon>Pseudomonadota</taxon>
        <taxon>Betaproteobacteria</taxon>
        <taxon>Burkholderiales</taxon>
        <taxon>Alcaligenaceae</taxon>
        <taxon>Achromobacter</taxon>
    </lineage>
</organism>
<dbReference type="SUPFAM" id="SSF50022">
    <property type="entry name" value="ISP domain"/>
    <property type="match status" value="1"/>
</dbReference>
<dbReference type="InterPro" id="IPR036922">
    <property type="entry name" value="Rieske_2Fe-2S_sf"/>
</dbReference>
<dbReference type="AlphaFoldDB" id="A0A6S7DCR9"/>
<evidence type="ECO:0000256" key="8">
    <source>
        <dbReference type="ARBA" id="ARBA00023027"/>
    </source>
</evidence>
<keyword evidence="2" id="KW-0001">2Fe-2S</keyword>
<evidence type="ECO:0000256" key="4">
    <source>
        <dbReference type="ARBA" id="ARBA00022964"/>
    </source>
</evidence>
<evidence type="ECO:0000256" key="2">
    <source>
        <dbReference type="ARBA" id="ARBA00022714"/>
    </source>
</evidence>
<name>A0A6S7DCR9_9BURK</name>
<protein>
    <submittedName>
        <fullName evidence="11">Salicylate 5-hydroxylase, large oxygenase component</fullName>
        <ecNumber evidence="11">1.14.13.172</ecNumber>
    </submittedName>
</protein>
<accession>A0A6S7DCR9</accession>
<evidence type="ECO:0000256" key="7">
    <source>
        <dbReference type="ARBA" id="ARBA00023014"/>
    </source>
</evidence>
<dbReference type="InterPro" id="IPR015881">
    <property type="entry name" value="ARHD_Rieske_2Fe_2S"/>
</dbReference>
<dbReference type="Gene3D" id="2.102.10.10">
    <property type="entry name" value="Rieske [2Fe-2S] iron-sulphur domain"/>
    <property type="match status" value="1"/>
</dbReference>
<dbReference type="InterPro" id="IPR015879">
    <property type="entry name" value="Ring_hydroxy_dOase_asu_C_dom"/>
</dbReference>
<dbReference type="Pfam" id="PF00848">
    <property type="entry name" value="Ring_hydroxyl_A"/>
    <property type="match status" value="1"/>
</dbReference>
<gene>
    <name evidence="11" type="primary">nagG_1</name>
    <name evidence="11" type="ORF">LMG3328_00153</name>
</gene>
<dbReference type="PANTHER" id="PTHR43756">
    <property type="entry name" value="CHOLINE MONOOXYGENASE, CHLOROPLASTIC"/>
    <property type="match status" value="1"/>
</dbReference>
<proteinExistence type="inferred from homology"/>